<protein>
    <submittedName>
        <fullName evidence="1">11528_t:CDS:1</fullName>
    </submittedName>
</protein>
<reference evidence="1" key="1">
    <citation type="submission" date="2021-06" db="EMBL/GenBank/DDBJ databases">
        <authorList>
            <person name="Kallberg Y."/>
            <person name="Tangrot J."/>
            <person name="Rosling A."/>
        </authorList>
    </citation>
    <scope>NUCLEOTIDE SEQUENCE</scope>
    <source>
        <strain evidence="1">AU212A</strain>
    </source>
</reference>
<dbReference type="Proteomes" id="UP000789860">
    <property type="component" value="Unassembled WGS sequence"/>
</dbReference>
<evidence type="ECO:0000313" key="1">
    <source>
        <dbReference type="EMBL" id="CAG8505191.1"/>
    </source>
</evidence>
<keyword evidence="2" id="KW-1185">Reference proteome</keyword>
<organism evidence="1 2">
    <name type="scientific">Scutellospora calospora</name>
    <dbReference type="NCBI Taxonomy" id="85575"/>
    <lineage>
        <taxon>Eukaryota</taxon>
        <taxon>Fungi</taxon>
        <taxon>Fungi incertae sedis</taxon>
        <taxon>Mucoromycota</taxon>
        <taxon>Glomeromycotina</taxon>
        <taxon>Glomeromycetes</taxon>
        <taxon>Diversisporales</taxon>
        <taxon>Gigasporaceae</taxon>
        <taxon>Scutellospora</taxon>
    </lineage>
</organism>
<evidence type="ECO:0000313" key="2">
    <source>
        <dbReference type="Proteomes" id="UP000789860"/>
    </source>
</evidence>
<feature type="non-terminal residue" evidence="1">
    <location>
        <position position="109"/>
    </location>
</feature>
<gene>
    <name evidence="1" type="ORF">SCALOS_LOCUS3418</name>
</gene>
<name>A0ACA9L478_9GLOM</name>
<accession>A0ACA9L478</accession>
<comment type="caution">
    <text evidence="1">The sequence shown here is derived from an EMBL/GenBank/DDBJ whole genome shotgun (WGS) entry which is preliminary data.</text>
</comment>
<sequence>MTDFESTYLEEFDSLEENYNEAFTIHPLIFENARALIRDKCEYIDLDEIESINADLLKEFSPTMDDEMDIEIEETPAKIQNLTLCVIIDYIDDAHAVENIQGNSTTNLR</sequence>
<dbReference type="EMBL" id="CAJVPM010003738">
    <property type="protein sequence ID" value="CAG8505191.1"/>
    <property type="molecule type" value="Genomic_DNA"/>
</dbReference>
<proteinExistence type="predicted"/>